<name>A0AAV0KCF9_9ROSI</name>
<dbReference type="EC" id="2.2.1.7" evidence="6"/>
<dbReference type="GO" id="GO:0019288">
    <property type="term" value="P:isopentenyl diphosphate biosynthetic process, methylerythritol 4-phosphate pathway"/>
    <property type="evidence" value="ECO:0007669"/>
    <property type="project" value="UniProtKB-ARBA"/>
</dbReference>
<evidence type="ECO:0000256" key="11">
    <source>
        <dbReference type="ARBA" id="ARBA00023052"/>
    </source>
</evidence>
<organism evidence="16 17">
    <name type="scientific">Linum tenue</name>
    <dbReference type="NCBI Taxonomy" id="586396"/>
    <lineage>
        <taxon>Eukaryota</taxon>
        <taxon>Viridiplantae</taxon>
        <taxon>Streptophyta</taxon>
        <taxon>Embryophyta</taxon>
        <taxon>Tracheophyta</taxon>
        <taxon>Spermatophyta</taxon>
        <taxon>Magnoliopsida</taxon>
        <taxon>eudicotyledons</taxon>
        <taxon>Gunneridae</taxon>
        <taxon>Pentapetalae</taxon>
        <taxon>rosids</taxon>
        <taxon>fabids</taxon>
        <taxon>Malpighiales</taxon>
        <taxon>Linaceae</taxon>
        <taxon>Linum</taxon>
    </lineage>
</organism>
<dbReference type="HAMAP" id="MF_00315">
    <property type="entry name" value="DXP_synth"/>
    <property type="match status" value="1"/>
</dbReference>
<evidence type="ECO:0000256" key="10">
    <source>
        <dbReference type="ARBA" id="ARBA00022977"/>
    </source>
</evidence>
<evidence type="ECO:0000256" key="2">
    <source>
        <dbReference type="ARBA" id="ARBA00001964"/>
    </source>
</evidence>
<dbReference type="PROSITE" id="PS00802">
    <property type="entry name" value="TRANSKETOLASE_2"/>
    <property type="match status" value="1"/>
</dbReference>
<accession>A0AAV0KCF9</accession>
<feature type="domain" description="Transketolase-like pyrimidine-binding" evidence="14">
    <location>
        <begin position="298"/>
        <end position="463"/>
    </location>
</feature>
<comment type="similarity">
    <text evidence="4">Belongs to the transketolase family. DXPS subfamily.</text>
</comment>
<evidence type="ECO:0000256" key="9">
    <source>
        <dbReference type="ARBA" id="ARBA00022842"/>
    </source>
</evidence>
<dbReference type="Pfam" id="PF02779">
    <property type="entry name" value="Transket_pyr"/>
    <property type="match status" value="1"/>
</dbReference>
<comment type="cofactor">
    <cofactor evidence="2">
        <name>thiamine diphosphate</name>
        <dbReference type="ChEBI" id="CHEBI:58937"/>
    </cofactor>
</comment>
<comment type="subunit">
    <text evidence="5">Homodimer.</text>
</comment>
<proteinExistence type="inferred from homology"/>
<dbReference type="CDD" id="cd07033">
    <property type="entry name" value="TPP_PYR_DXS_TK_like"/>
    <property type="match status" value="1"/>
</dbReference>
<keyword evidence="10" id="KW-0784">Thiamine biosynthesis</keyword>
<dbReference type="Gene3D" id="3.40.50.920">
    <property type="match status" value="1"/>
</dbReference>
<gene>
    <name evidence="15" type="ORF">LITE_LOCUS12233</name>
    <name evidence="16" type="ORF">LITE_LOCUS18124</name>
</gene>
<evidence type="ECO:0000313" key="16">
    <source>
        <dbReference type="EMBL" id="CAI0419782.1"/>
    </source>
</evidence>
<keyword evidence="7" id="KW-0808">Transferase</keyword>
<evidence type="ECO:0000313" key="17">
    <source>
        <dbReference type="Proteomes" id="UP001154282"/>
    </source>
</evidence>
<evidence type="ECO:0000256" key="8">
    <source>
        <dbReference type="ARBA" id="ARBA00022723"/>
    </source>
</evidence>
<evidence type="ECO:0000256" key="1">
    <source>
        <dbReference type="ARBA" id="ARBA00001946"/>
    </source>
</evidence>
<evidence type="ECO:0000259" key="14">
    <source>
        <dbReference type="SMART" id="SM00861"/>
    </source>
</evidence>
<comment type="pathway">
    <text evidence="3">Metabolic intermediate biosynthesis; 1-deoxy-D-xylulose 5-phosphate biosynthesis; 1-deoxy-D-xylulose 5-phosphate from D-glyceraldehyde 3-phosphate and pyruvate: step 1/1.</text>
</comment>
<keyword evidence="17" id="KW-1185">Reference proteome</keyword>
<dbReference type="PANTHER" id="PTHR43322:SF4">
    <property type="entry name" value="1-DEOXY-D-XYLULOSE-5-PHOSPHATE SYNTHASE 2, CHLOROPLASTIC-RELATED"/>
    <property type="match status" value="1"/>
</dbReference>
<dbReference type="FunFam" id="3.40.50.970:FF:000005">
    <property type="entry name" value="1-deoxy-D-xylulose-5-phosphate synthase"/>
    <property type="match status" value="1"/>
</dbReference>
<dbReference type="CDD" id="cd02007">
    <property type="entry name" value="TPP_DXS"/>
    <property type="match status" value="1"/>
</dbReference>
<evidence type="ECO:0000256" key="7">
    <source>
        <dbReference type="ARBA" id="ARBA00022679"/>
    </source>
</evidence>
<dbReference type="InterPro" id="IPR005475">
    <property type="entry name" value="Transketolase-like_Pyr-bd"/>
</dbReference>
<evidence type="ECO:0000256" key="12">
    <source>
        <dbReference type="ARBA" id="ARBA00023229"/>
    </source>
</evidence>
<dbReference type="GO" id="GO:0046872">
    <property type="term" value="F:metal ion binding"/>
    <property type="evidence" value="ECO:0007669"/>
    <property type="project" value="UniProtKB-KW"/>
</dbReference>
<dbReference type="SUPFAM" id="SSF52518">
    <property type="entry name" value="Thiamin diphosphate-binding fold (THDP-binding)"/>
    <property type="match status" value="2"/>
</dbReference>
<dbReference type="EMBL" id="CAMGYJ010000004">
    <property type="protein sequence ID" value="CAI0403854.1"/>
    <property type="molecule type" value="Genomic_DNA"/>
</dbReference>
<dbReference type="FunFam" id="3.40.50.920:FF:000002">
    <property type="entry name" value="1-deoxy-D-xylulose-5-phosphate synthase"/>
    <property type="match status" value="1"/>
</dbReference>
<dbReference type="SUPFAM" id="SSF52922">
    <property type="entry name" value="TK C-terminal domain-like"/>
    <property type="match status" value="1"/>
</dbReference>
<protein>
    <recommendedName>
        <fullName evidence="6">1-deoxy-D-xylulose-5-phosphate synthase</fullName>
        <ecNumber evidence="6">2.2.1.7</ecNumber>
    </recommendedName>
</protein>
<dbReference type="InterPro" id="IPR033248">
    <property type="entry name" value="Transketolase_C"/>
</dbReference>
<evidence type="ECO:0000256" key="6">
    <source>
        <dbReference type="ARBA" id="ARBA00013150"/>
    </source>
</evidence>
<comment type="cofactor">
    <cofactor evidence="1">
        <name>Mg(2+)</name>
        <dbReference type="ChEBI" id="CHEBI:18420"/>
    </cofactor>
</comment>
<dbReference type="EMBL" id="CAMGYJ010000005">
    <property type="protein sequence ID" value="CAI0419782.1"/>
    <property type="molecule type" value="Genomic_DNA"/>
</dbReference>
<dbReference type="InterPro" id="IPR009014">
    <property type="entry name" value="Transketo_C/PFOR_II"/>
</dbReference>
<comment type="catalytic activity">
    <reaction evidence="13">
        <text>D-glyceraldehyde 3-phosphate + pyruvate + H(+) = 1-deoxy-D-xylulose 5-phosphate + CO2</text>
        <dbReference type="Rhea" id="RHEA:12605"/>
        <dbReference type="ChEBI" id="CHEBI:15361"/>
        <dbReference type="ChEBI" id="CHEBI:15378"/>
        <dbReference type="ChEBI" id="CHEBI:16526"/>
        <dbReference type="ChEBI" id="CHEBI:57792"/>
        <dbReference type="ChEBI" id="CHEBI:59776"/>
        <dbReference type="EC" id="2.2.1.7"/>
    </reaction>
    <physiologicalReaction direction="left-to-right" evidence="13">
        <dbReference type="Rhea" id="RHEA:12606"/>
    </physiologicalReaction>
</comment>
<feature type="non-terminal residue" evidence="16">
    <location>
        <position position="1"/>
    </location>
</feature>
<reference evidence="16" key="1">
    <citation type="submission" date="2022-08" db="EMBL/GenBank/DDBJ databases">
        <authorList>
            <person name="Gutierrez-Valencia J."/>
        </authorList>
    </citation>
    <scope>NUCLEOTIDE SEQUENCE</scope>
</reference>
<dbReference type="SMART" id="SM00861">
    <property type="entry name" value="Transket_pyr"/>
    <property type="match status" value="1"/>
</dbReference>
<dbReference type="AlphaFoldDB" id="A0AAV0KCF9"/>
<keyword evidence="11" id="KW-0786">Thiamine pyrophosphate</keyword>
<dbReference type="NCBIfam" id="NF003933">
    <property type="entry name" value="PRK05444.2-2"/>
    <property type="match status" value="1"/>
</dbReference>
<evidence type="ECO:0000256" key="13">
    <source>
        <dbReference type="ARBA" id="ARBA00050872"/>
    </source>
</evidence>
<dbReference type="InterPro" id="IPR029061">
    <property type="entry name" value="THDP-binding"/>
</dbReference>
<dbReference type="InterPro" id="IPR020826">
    <property type="entry name" value="Transketolase_BS"/>
</dbReference>
<evidence type="ECO:0000256" key="4">
    <source>
        <dbReference type="ARBA" id="ARBA00011081"/>
    </source>
</evidence>
<dbReference type="GO" id="GO:0009228">
    <property type="term" value="P:thiamine biosynthetic process"/>
    <property type="evidence" value="ECO:0007669"/>
    <property type="project" value="UniProtKB-KW"/>
</dbReference>
<keyword evidence="12" id="KW-0414">Isoprene biosynthesis</keyword>
<evidence type="ECO:0000256" key="5">
    <source>
        <dbReference type="ARBA" id="ARBA00011738"/>
    </source>
</evidence>
<dbReference type="NCBIfam" id="TIGR00204">
    <property type="entry name" value="dxs"/>
    <property type="match status" value="1"/>
</dbReference>
<keyword evidence="8" id="KW-0479">Metal-binding</keyword>
<dbReference type="PANTHER" id="PTHR43322">
    <property type="entry name" value="1-D-DEOXYXYLULOSE 5-PHOSPHATE SYNTHASE-RELATED"/>
    <property type="match status" value="1"/>
</dbReference>
<dbReference type="InterPro" id="IPR005477">
    <property type="entry name" value="Dxylulose-5-P_synthase"/>
</dbReference>
<sequence length="618" mass="66084">QQDLEQLAAELRAEIVYGVAKTGGHLSSSLGVVELSVALHHVFSTPEDKIIWDVGHQAYAHKILTGRRSKMNTIRKTSGLAGFPKRDESDHDAFGAGHSSTSISAGLGMAVARDILGNNNNVISVIGDGAMTAGQAYEAMNNAGFLDANLIVILNDNKQGPATPVGALSSALTKLQASTQFRKLREAAKVKLFLCVLGFLRAAGTRAEFDRICASGSTFFEELGLYYIGPVDGHNVEDLVTIFEKVKAMPAPGPVLIHIVTEKGKGYPPAEAAADKMHGVVKFDVKTGKQFKTKSPTLSYTQYFAESLVKEAEADSKVVAIHAAMGGGTGLNFFQKKFPDRCFDVGIAEQHAVTFAAGLAAEGLKPFCAIYSSFLQRGYDQVVHDVDLQKLPVRFAMDRAGLVGADGPTHCGAFDIAYMACLPNMVVMAPSDEAELMHMVATAAAIDDRPSCFRFPRGNGIGAVLPLNNKGTPLEVGKGRVVMEGTRVAILGYGAIVQQCVEAGGMLKSRDIHVTVADARFCKPLDTELIRELAREHEILITVEEGSIGGFGSHVSHFLSLSGILDGPLKLRAMVLPDRYIDHGSPQDQIQEAGLSSKQITATVLSLLGKPKEALHFK</sequence>
<evidence type="ECO:0000313" key="15">
    <source>
        <dbReference type="EMBL" id="CAI0403854.1"/>
    </source>
</evidence>
<evidence type="ECO:0000256" key="3">
    <source>
        <dbReference type="ARBA" id="ARBA00004980"/>
    </source>
</evidence>
<dbReference type="GO" id="GO:0008661">
    <property type="term" value="F:1-deoxy-D-xylulose-5-phosphate synthase activity"/>
    <property type="evidence" value="ECO:0007669"/>
    <property type="project" value="UniProtKB-EC"/>
</dbReference>
<dbReference type="Proteomes" id="UP001154282">
    <property type="component" value="Unassembled WGS sequence"/>
</dbReference>
<dbReference type="GO" id="GO:0016114">
    <property type="term" value="P:terpenoid biosynthetic process"/>
    <property type="evidence" value="ECO:0007669"/>
    <property type="project" value="InterPro"/>
</dbReference>
<dbReference type="Pfam" id="PF02780">
    <property type="entry name" value="Transketolase_C"/>
    <property type="match status" value="1"/>
</dbReference>
<keyword evidence="9" id="KW-0460">Magnesium</keyword>
<dbReference type="Gene3D" id="3.40.50.970">
    <property type="match status" value="2"/>
</dbReference>
<dbReference type="Pfam" id="PF13292">
    <property type="entry name" value="DXP_synthase_N"/>
    <property type="match status" value="1"/>
</dbReference>
<comment type="caution">
    <text evidence="16">The sequence shown here is derived from an EMBL/GenBank/DDBJ whole genome shotgun (WGS) entry which is preliminary data.</text>
</comment>